<protein>
    <recommendedName>
        <fullName evidence="2">SCP domain-containing protein</fullName>
    </recommendedName>
</protein>
<dbReference type="Pfam" id="PF00188">
    <property type="entry name" value="CAP"/>
    <property type="match status" value="1"/>
</dbReference>
<evidence type="ECO:0000256" key="1">
    <source>
        <dbReference type="SAM" id="SignalP"/>
    </source>
</evidence>
<dbReference type="SMART" id="SM00198">
    <property type="entry name" value="SCP"/>
    <property type="match status" value="1"/>
</dbReference>
<feature type="signal peptide" evidence="1">
    <location>
        <begin position="1"/>
        <end position="16"/>
    </location>
</feature>
<dbReference type="SUPFAM" id="SSF55797">
    <property type="entry name" value="PR-1-like"/>
    <property type="match status" value="1"/>
</dbReference>
<dbReference type="InterPro" id="IPR002413">
    <property type="entry name" value="V5_allergen-like"/>
</dbReference>
<gene>
    <name evidence="3" type="ORF">N0V89_006477</name>
</gene>
<comment type="caution">
    <text evidence="3">The sequence shown here is derived from an EMBL/GenBank/DDBJ whole genome shotgun (WGS) entry which is preliminary data.</text>
</comment>
<dbReference type="AlphaFoldDB" id="A0A9W8XJ53"/>
<keyword evidence="1" id="KW-0732">Signal</keyword>
<proteinExistence type="predicted"/>
<dbReference type="EMBL" id="JAPEUX010000005">
    <property type="protein sequence ID" value="KAJ4351138.1"/>
    <property type="molecule type" value="Genomic_DNA"/>
</dbReference>
<dbReference type="Proteomes" id="UP001140513">
    <property type="component" value="Unassembled WGS sequence"/>
</dbReference>
<feature type="chain" id="PRO_5040834666" description="SCP domain-containing protein" evidence="1">
    <location>
        <begin position="17"/>
        <end position="202"/>
    </location>
</feature>
<evidence type="ECO:0000313" key="3">
    <source>
        <dbReference type="EMBL" id="KAJ4351138.1"/>
    </source>
</evidence>
<dbReference type="OrthoDB" id="337038at2759"/>
<dbReference type="InterPro" id="IPR001283">
    <property type="entry name" value="CRISP-related"/>
</dbReference>
<evidence type="ECO:0000259" key="2">
    <source>
        <dbReference type="SMART" id="SM00198"/>
    </source>
</evidence>
<dbReference type="PRINTS" id="PR00838">
    <property type="entry name" value="V5ALLERGEN"/>
</dbReference>
<dbReference type="RefSeq" id="XP_056069494.1">
    <property type="nucleotide sequence ID" value="XM_056215247.1"/>
</dbReference>
<keyword evidence="4" id="KW-1185">Reference proteome</keyword>
<name>A0A9W8XJ53_9PLEO</name>
<dbReference type="Gene3D" id="3.40.33.10">
    <property type="entry name" value="CAP"/>
    <property type="match status" value="1"/>
</dbReference>
<accession>A0A9W8XJ53</accession>
<feature type="domain" description="SCP" evidence="2">
    <location>
        <begin position="38"/>
        <end position="175"/>
    </location>
</feature>
<reference evidence="3" key="1">
    <citation type="submission" date="2022-10" db="EMBL/GenBank/DDBJ databases">
        <title>Tapping the CABI collections for fungal endophytes: first genome assemblies for Collariella, Neodidymelliopsis, Ascochyta clinopodiicola, Didymella pomorum, Didymosphaeria variabile, Neocosmospora piperis and Neocucurbitaria cava.</title>
        <authorList>
            <person name="Hill R."/>
        </authorList>
    </citation>
    <scope>NUCLEOTIDE SEQUENCE</scope>
    <source>
        <strain evidence="3">IMI 356815</strain>
    </source>
</reference>
<dbReference type="InterPro" id="IPR035940">
    <property type="entry name" value="CAP_sf"/>
</dbReference>
<dbReference type="GeneID" id="80910007"/>
<sequence length="202" mass="22893">MKIFALVAALAAAVLAVPRSTLVTRDDNPEIPGIDDKEFIGTVLDAHWYWRRIHCAQDLQWNATLAKMAQDDIRKCTKDHRGGSNLSGQGPAPGKRNVWIESARSMVHGWHEEEMFYDYSTRTSKNDRQIYHFTQLVWRDSSQLGCAMADCTDVNDATFPGRLYCYYDPIGNNIAGNFMQENVWPPVCADPSKAELQARFGY</sequence>
<evidence type="ECO:0000313" key="4">
    <source>
        <dbReference type="Proteomes" id="UP001140513"/>
    </source>
</evidence>
<dbReference type="PRINTS" id="PR00837">
    <property type="entry name" value="V5TPXLIKE"/>
</dbReference>
<organism evidence="3 4">
    <name type="scientific">Didymosphaeria variabile</name>
    <dbReference type="NCBI Taxonomy" id="1932322"/>
    <lineage>
        <taxon>Eukaryota</taxon>
        <taxon>Fungi</taxon>
        <taxon>Dikarya</taxon>
        <taxon>Ascomycota</taxon>
        <taxon>Pezizomycotina</taxon>
        <taxon>Dothideomycetes</taxon>
        <taxon>Pleosporomycetidae</taxon>
        <taxon>Pleosporales</taxon>
        <taxon>Massarineae</taxon>
        <taxon>Didymosphaeriaceae</taxon>
        <taxon>Didymosphaeria</taxon>
    </lineage>
</organism>
<dbReference type="PANTHER" id="PTHR10334">
    <property type="entry name" value="CYSTEINE-RICH SECRETORY PROTEIN-RELATED"/>
    <property type="match status" value="1"/>
</dbReference>
<dbReference type="InterPro" id="IPR014044">
    <property type="entry name" value="CAP_dom"/>
</dbReference>